<dbReference type="Proteomes" id="UP000712281">
    <property type="component" value="Unassembled WGS sequence"/>
</dbReference>
<evidence type="ECO:0000256" key="2">
    <source>
        <dbReference type="ARBA" id="ARBA00022723"/>
    </source>
</evidence>
<evidence type="ECO:0008006" key="6">
    <source>
        <dbReference type="Google" id="ProtNLM"/>
    </source>
</evidence>
<reference evidence="4" key="1">
    <citation type="submission" date="2019-12" db="EMBL/GenBank/DDBJ databases">
        <title>Genome sequencing and annotation of Brassica cretica.</title>
        <authorList>
            <person name="Studholme D.J."/>
            <person name="Sarris P.F."/>
        </authorList>
    </citation>
    <scope>NUCLEOTIDE SEQUENCE</scope>
    <source>
        <strain evidence="4">PFS-001/15</strain>
        <tissue evidence="4">Leaf</tissue>
    </source>
</reference>
<sequence>MGSLFGGLKAKSHIPLLLKRYMSKELELDKFVTHEMKFEDINDAFQLLLDGRCIRCVLWMG</sequence>
<dbReference type="SUPFAM" id="SSF50129">
    <property type="entry name" value="GroES-like"/>
    <property type="match status" value="1"/>
</dbReference>
<evidence type="ECO:0000256" key="3">
    <source>
        <dbReference type="ARBA" id="ARBA00022833"/>
    </source>
</evidence>
<dbReference type="GO" id="GO:0008270">
    <property type="term" value="F:zinc ion binding"/>
    <property type="evidence" value="ECO:0007669"/>
    <property type="project" value="TreeGrafter"/>
</dbReference>
<accession>A0A8S9HIV6</accession>
<dbReference type="GO" id="GO:0051903">
    <property type="term" value="F:S-(hydroxymethyl)glutathione dehydrogenase [NAD(P)+] activity"/>
    <property type="evidence" value="ECO:0007669"/>
    <property type="project" value="TreeGrafter"/>
</dbReference>
<dbReference type="PANTHER" id="PTHR43880">
    <property type="entry name" value="ALCOHOL DEHYDROGENASE"/>
    <property type="match status" value="1"/>
</dbReference>
<organism evidence="4 5">
    <name type="scientific">Brassica cretica</name>
    <name type="common">Mustard</name>
    <dbReference type="NCBI Taxonomy" id="69181"/>
    <lineage>
        <taxon>Eukaryota</taxon>
        <taxon>Viridiplantae</taxon>
        <taxon>Streptophyta</taxon>
        <taxon>Embryophyta</taxon>
        <taxon>Tracheophyta</taxon>
        <taxon>Spermatophyta</taxon>
        <taxon>Magnoliopsida</taxon>
        <taxon>eudicotyledons</taxon>
        <taxon>Gunneridae</taxon>
        <taxon>Pentapetalae</taxon>
        <taxon>rosids</taxon>
        <taxon>malvids</taxon>
        <taxon>Brassicales</taxon>
        <taxon>Brassicaceae</taxon>
        <taxon>Brassiceae</taxon>
        <taxon>Brassica</taxon>
    </lineage>
</organism>
<gene>
    <name evidence="4" type="ORF">F2Q68_00016724</name>
</gene>
<evidence type="ECO:0000256" key="1">
    <source>
        <dbReference type="ARBA" id="ARBA00011738"/>
    </source>
</evidence>
<evidence type="ECO:0000313" key="4">
    <source>
        <dbReference type="EMBL" id="KAF2557859.1"/>
    </source>
</evidence>
<dbReference type="InterPro" id="IPR011032">
    <property type="entry name" value="GroES-like_sf"/>
</dbReference>
<comment type="caution">
    <text evidence="4">The sequence shown here is derived from an EMBL/GenBank/DDBJ whole genome shotgun (WGS) entry which is preliminary data.</text>
</comment>
<name>A0A8S9HIV6_BRACR</name>
<proteinExistence type="predicted"/>
<protein>
    <recommendedName>
        <fullName evidence="6">Alcohol dehydrogenase-like C-terminal domain-containing protein</fullName>
    </recommendedName>
</protein>
<keyword evidence="2" id="KW-0479">Metal-binding</keyword>
<dbReference type="GO" id="GO:0046294">
    <property type="term" value="P:formaldehyde catabolic process"/>
    <property type="evidence" value="ECO:0007669"/>
    <property type="project" value="TreeGrafter"/>
</dbReference>
<keyword evidence="3" id="KW-0862">Zinc</keyword>
<dbReference type="EMBL" id="QGKW02001940">
    <property type="protein sequence ID" value="KAF2557859.1"/>
    <property type="molecule type" value="Genomic_DNA"/>
</dbReference>
<comment type="subunit">
    <text evidence="1">Homodimer.</text>
</comment>
<dbReference type="AlphaFoldDB" id="A0A8S9HIV6"/>
<dbReference type="GO" id="GO:0005829">
    <property type="term" value="C:cytosol"/>
    <property type="evidence" value="ECO:0007669"/>
    <property type="project" value="TreeGrafter"/>
</dbReference>
<evidence type="ECO:0000313" key="5">
    <source>
        <dbReference type="Proteomes" id="UP000712281"/>
    </source>
</evidence>
<dbReference type="Gene3D" id="3.90.180.10">
    <property type="entry name" value="Medium-chain alcohol dehydrogenases, catalytic domain"/>
    <property type="match status" value="1"/>
</dbReference>
<dbReference type="PANTHER" id="PTHR43880:SF7">
    <property type="entry name" value="ALCOHOL DEHYDROGENASE-LIKE 7"/>
    <property type="match status" value="1"/>
</dbReference>